<dbReference type="VEuPathDB" id="FungiDB:CCM_04068"/>
<dbReference type="HOGENOM" id="CLU_022835_1_0_1"/>
<evidence type="ECO:0000313" key="1">
    <source>
        <dbReference type="EMBL" id="EGX92695.1"/>
    </source>
</evidence>
<dbReference type="OrthoDB" id="5419928at2759"/>
<dbReference type="Proteomes" id="UP000001610">
    <property type="component" value="Unassembled WGS sequence"/>
</dbReference>
<protein>
    <submittedName>
        <fullName evidence="1">Uncharacterized protein</fullName>
    </submittedName>
</protein>
<dbReference type="GeneID" id="18166091"/>
<gene>
    <name evidence="1" type="ORF">CCM_04068</name>
</gene>
<keyword evidence="2" id="KW-1185">Reference proteome</keyword>
<reference evidence="1 2" key="1">
    <citation type="journal article" date="2011" name="Genome Biol.">
        <title>Genome sequence of the insect pathogenic fungus Cordyceps militaris, a valued traditional Chinese medicine.</title>
        <authorList>
            <person name="Zheng P."/>
            <person name="Xia Y."/>
            <person name="Xiao G."/>
            <person name="Xiong C."/>
            <person name="Hu X."/>
            <person name="Zhang S."/>
            <person name="Zheng H."/>
            <person name="Huang Y."/>
            <person name="Zhou Y."/>
            <person name="Wang S."/>
            <person name="Zhao G.P."/>
            <person name="Liu X."/>
            <person name="St Leger R.J."/>
            <person name="Wang C."/>
        </authorList>
    </citation>
    <scope>NUCLEOTIDE SEQUENCE [LARGE SCALE GENOMIC DNA]</scope>
    <source>
        <strain evidence="1 2">CM01</strain>
    </source>
</reference>
<evidence type="ECO:0000313" key="2">
    <source>
        <dbReference type="Proteomes" id="UP000001610"/>
    </source>
</evidence>
<dbReference type="AlphaFoldDB" id="G3JDM0"/>
<dbReference type="InParanoid" id="G3JDM0"/>
<dbReference type="eggNOG" id="ENOG502SUGA">
    <property type="taxonomic scope" value="Eukaryota"/>
</dbReference>
<dbReference type="OMA" id="CETISDY"/>
<dbReference type="EMBL" id="JH126401">
    <property type="protein sequence ID" value="EGX92695.1"/>
    <property type="molecule type" value="Genomic_DNA"/>
</dbReference>
<organism evidence="1 2">
    <name type="scientific">Cordyceps militaris (strain CM01)</name>
    <name type="common">Caterpillar fungus</name>
    <dbReference type="NCBI Taxonomy" id="983644"/>
    <lineage>
        <taxon>Eukaryota</taxon>
        <taxon>Fungi</taxon>
        <taxon>Dikarya</taxon>
        <taxon>Ascomycota</taxon>
        <taxon>Pezizomycotina</taxon>
        <taxon>Sordariomycetes</taxon>
        <taxon>Hypocreomycetidae</taxon>
        <taxon>Hypocreales</taxon>
        <taxon>Cordycipitaceae</taxon>
        <taxon>Cordyceps</taxon>
    </lineage>
</organism>
<dbReference type="KEGG" id="cmt:CCM_04068"/>
<dbReference type="RefSeq" id="XP_006669279.1">
    <property type="nucleotide sequence ID" value="XM_006669216.1"/>
</dbReference>
<sequence>MASTMVKTISVSDIAEMSDAELAEFMKRCRLPNGNYDISVDDWHKLSQDERGRLARILEAKKRDLAASPTACSYSLDLDDLDARLRQVSPKGSFSSRPEPQVFERQRVPTPPIERHKFELRAYHQLLENGGRPLYPVSLINNMHNDPDSYAEILLPWQEDFLDIRAEGIFERQLRRWQDFRKWQNDNRGCEDDDGGYPAYVEREKRLIKEDMTEEAGAELIAKIEADPSRLKTGWNLQQFLRSQDRRFNREHGCQGFHDYKAAVKRRLARYGFTQPFELDEDSKNQDKLTTWIEYLNYEYWWLDKYVSDIERLQPEHDRLWQALVNKNVLKPHETKEFVRTPESGMETQTAKNKALIAVQQAELKAKQIHKLTQEDPNRFDIPSDKRISMMKKSTENLLAAKRQLEQAKRRSHLIIQFTYAMGSEPGSFD</sequence>
<proteinExistence type="predicted"/>
<accession>G3JDM0</accession>
<name>G3JDM0_CORMM</name>